<evidence type="ECO:0000256" key="14">
    <source>
        <dbReference type="ARBA" id="ARBA00023211"/>
    </source>
</evidence>
<evidence type="ECO:0000256" key="16">
    <source>
        <dbReference type="ARBA" id="ARBA00034066"/>
    </source>
</evidence>
<comment type="similarity">
    <text evidence="5">Belongs to the STT3 family.</text>
</comment>
<evidence type="ECO:0000313" key="22">
    <source>
        <dbReference type="EMBL" id="AUV81826.1"/>
    </source>
</evidence>
<accession>A0A2I8VIR4</accession>
<dbReference type="Pfam" id="PF02516">
    <property type="entry name" value="STT3"/>
    <property type="match status" value="1"/>
</dbReference>
<feature type="domain" description="AglB-like core" evidence="21">
    <location>
        <begin position="596"/>
        <end position="709"/>
    </location>
</feature>
<dbReference type="Gene3D" id="2.60.40.3390">
    <property type="match status" value="1"/>
</dbReference>
<dbReference type="InterPro" id="IPR041154">
    <property type="entry name" value="AglB_P1"/>
</dbReference>
<evidence type="ECO:0000256" key="9">
    <source>
        <dbReference type="ARBA" id="ARBA00022692"/>
    </source>
</evidence>
<comment type="pathway">
    <text evidence="4">Protein modification; protein glycosylation.</text>
</comment>
<evidence type="ECO:0000259" key="20">
    <source>
        <dbReference type="Pfam" id="PF18079"/>
    </source>
</evidence>
<evidence type="ECO:0000256" key="17">
    <source>
        <dbReference type="SAM" id="MobiDB-lite"/>
    </source>
</evidence>
<feature type="transmembrane region" description="Helical" evidence="18">
    <location>
        <begin position="464"/>
        <end position="482"/>
    </location>
</feature>
<feature type="transmembrane region" description="Helical" evidence="18">
    <location>
        <begin position="268"/>
        <end position="287"/>
    </location>
</feature>
<dbReference type="InterPro" id="IPR003674">
    <property type="entry name" value="Oligo_trans_STT3"/>
</dbReference>
<evidence type="ECO:0000256" key="6">
    <source>
        <dbReference type="ARBA" id="ARBA00012602"/>
    </source>
</evidence>
<evidence type="ECO:0000259" key="21">
    <source>
        <dbReference type="Pfam" id="PF22627"/>
    </source>
</evidence>
<dbReference type="RefSeq" id="WP_103425514.1">
    <property type="nucleotide sequence ID" value="NZ_CP026309.1"/>
</dbReference>
<dbReference type="InterPro" id="IPR054479">
    <property type="entry name" value="AglB-like_core"/>
</dbReference>
<dbReference type="Pfam" id="PF18079">
    <property type="entry name" value="AglB_L1"/>
    <property type="match status" value="1"/>
</dbReference>
<dbReference type="EC" id="2.4.99.21" evidence="6"/>
<feature type="transmembrane region" description="Helical" evidence="18">
    <location>
        <begin position="510"/>
        <end position="528"/>
    </location>
</feature>
<dbReference type="GO" id="GO:0004576">
    <property type="term" value="F:oligosaccharyl transferase activity"/>
    <property type="evidence" value="ECO:0007669"/>
    <property type="project" value="InterPro"/>
</dbReference>
<protein>
    <recommendedName>
        <fullName evidence="6">dolichyl-phosphooligosaccharide-protein glycotransferase</fullName>
        <ecNumber evidence="6">2.4.99.21</ecNumber>
    </recommendedName>
    <alternativeName>
        <fullName evidence="15">Oligosaccharyl transferase</fullName>
    </alternativeName>
</protein>
<dbReference type="UniPathway" id="UPA00378"/>
<feature type="transmembrane region" description="Helical" evidence="18">
    <location>
        <begin position="149"/>
        <end position="170"/>
    </location>
</feature>
<evidence type="ECO:0000259" key="19">
    <source>
        <dbReference type="Pfam" id="PF02516"/>
    </source>
</evidence>
<dbReference type="PANTHER" id="PTHR13872">
    <property type="entry name" value="DOLICHYL-DIPHOSPHOOLIGOSACCHARIDE--PROTEIN GLYCOSYLTRANSFERASE SUBUNIT"/>
    <property type="match status" value="1"/>
</dbReference>
<evidence type="ECO:0000256" key="10">
    <source>
        <dbReference type="ARBA" id="ARBA00022723"/>
    </source>
</evidence>
<evidence type="ECO:0000256" key="12">
    <source>
        <dbReference type="ARBA" id="ARBA00022989"/>
    </source>
</evidence>
<evidence type="ECO:0000256" key="15">
    <source>
        <dbReference type="ARBA" id="ARBA00030679"/>
    </source>
</evidence>
<evidence type="ECO:0000256" key="2">
    <source>
        <dbReference type="ARBA" id="ARBA00001946"/>
    </source>
</evidence>
<dbReference type="NCBIfam" id="TIGR04154">
    <property type="entry name" value="archaeo_STT3"/>
    <property type="match status" value="1"/>
</dbReference>
<gene>
    <name evidence="22" type="ORF">C2R22_09340</name>
</gene>
<evidence type="ECO:0000256" key="4">
    <source>
        <dbReference type="ARBA" id="ARBA00004922"/>
    </source>
</evidence>
<dbReference type="EMBL" id="CP026309">
    <property type="protein sequence ID" value="AUV81826.1"/>
    <property type="molecule type" value="Genomic_DNA"/>
</dbReference>
<feature type="transmembrane region" description="Helical" evidence="18">
    <location>
        <begin position="432"/>
        <end position="452"/>
    </location>
</feature>
<comment type="cofactor">
    <cofactor evidence="1">
        <name>Mn(2+)</name>
        <dbReference type="ChEBI" id="CHEBI:29035"/>
    </cofactor>
</comment>
<keyword evidence="11" id="KW-0460">Magnesium</keyword>
<dbReference type="PANTHER" id="PTHR13872:SF1">
    <property type="entry name" value="DOLICHYL-DIPHOSPHOOLIGOSACCHARIDE--PROTEIN GLYCOSYLTRANSFERASE SUBUNIT STT3B"/>
    <property type="match status" value="1"/>
</dbReference>
<feature type="transmembrane region" description="Helical" evidence="18">
    <location>
        <begin position="219"/>
        <end position="236"/>
    </location>
</feature>
<feature type="transmembrane region" description="Helical" evidence="18">
    <location>
        <begin position="21"/>
        <end position="40"/>
    </location>
</feature>
<comment type="catalytic activity">
    <reaction evidence="16">
        <text>an archaeal dolichyl phosphooligosaccharide + [protein]-L-asparagine = an archaeal dolichyl phosphate + a glycoprotein with the oligosaccharide chain attached by N-beta-D-glycosyl linkage to a protein L-asparagine.</text>
        <dbReference type="EC" id="2.4.99.21"/>
    </reaction>
</comment>
<feature type="transmembrane region" description="Helical" evidence="18">
    <location>
        <begin position="118"/>
        <end position="142"/>
    </location>
</feature>
<dbReference type="InterPro" id="IPR048307">
    <property type="entry name" value="STT3_N"/>
</dbReference>
<feature type="transmembrane region" description="Helical" evidence="18">
    <location>
        <begin position="331"/>
        <end position="355"/>
    </location>
</feature>
<dbReference type="Pfam" id="PF22627">
    <property type="entry name" value="AglB_core-like"/>
    <property type="match status" value="1"/>
</dbReference>
<keyword evidence="12 18" id="KW-1133">Transmembrane helix</keyword>
<dbReference type="AlphaFoldDB" id="A0A2I8VIR4"/>
<feature type="compositionally biased region" description="Low complexity" evidence="17">
    <location>
        <begin position="1027"/>
        <end position="1058"/>
    </location>
</feature>
<dbReference type="KEGG" id="srub:C2R22_09340"/>
<keyword evidence="8 22" id="KW-0808">Transferase</keyword>
<proteinExistence type="inferred from homology"/>
<keyword evidence="23" id="KW-1185">Reference proteome</keyword>
<dbReference type="OrthoDB" id="82393at2157"/>
<feature type="transmembrane region" description="Helical" evidence="18">
    <location>
        <begin position="401"/>
        <end position="420"/>
    </location>
</feature>
<feature type="transmembrane region" description="Helical" evidence="18">
    <location>
        <begin position="182"/>
        <end position="198"/>
    </location>
</feature>
<dbReference type="Gene3D" id="3.40.50.12610">
    <property type="match status" value="1"/>
</dbReference>
<dbReference type="InterPro" id="IPR026410">
    <property type="entry name" value="OlisacTrfase_arch"/>
</dbReference>
<sequence>MSQRSERAEDDGQSVLDIFEDWFHVPALLVVMVLMVAIRLQELDSFTRDGTVYFSGNDAWYHLREVNYTVRHWPTTMPFDPWTNFPYGTSVGQFGTLYDQLVATAALVVGLGAPSESVVSMTLLVAPAVFGALAVVPTYYLGERLGGRIGGLFGVVVLALLPGTFLQRTLVGFADHNGAEPFFQALAVLGIVVALAVAEREMPVWELVTTRDWDALRRPTLYAALGGVALAVYMWVWPPGVLLVGVLGLFTLVKLTSTVVAGKTPDPVAFAVAVVGAVAGVLMLLQLDTGGLATTQFSLLQPLAAFSVALAAVFLAFLARQWEHRDLDLSLYPVAVLGIVVVGVGVAAVVAPSVLGFVQTQLLRIVGFSQGATARTIGEAQPFLSPNLLQQQGVDATGRILIEYGFTLFTAVVATVWLLAKPLVDEGETRELAFLGGSLVVVALVFLVPNLFGAIGGVVGLNEQVTSLLVVSALIVGAALLADYDSERTFIVIWAAFITAAAFTQIRFNYYLAVVVAVMNAFLVGELLRYIDLRSVPDSLSDVKSWQVLTVIVVVMLVLAPVLVVPLNVRNTGNPSFDSSDTAWQAAQSNGPGNVVQWDGSLQWMERETPAEGTFGGASNEMDYYGTYERTDDFSYPEGSYGVQSWWDYGHWITLRSERIPNANPFQEGATEAANYLLAPSEEQAEEVLARQSEEGNETRFVMVDWQMASPNSKFGAPIVFYDDSNVSRGDFFEPMYTSNFQASVTVRDQRYYESQMVRLYHYHGSAVEPRPVVVDWENRQAQTTGGETVSVRTFPSNRTNAVREFQNMSTARAYVEQDGSAQIGGVGAIPEERVPALEHYRLVRTSSSSAFSVSSYQREFLIAQQLTGFPATQMFVTNPSWLKTFERVPGARVEGSGAPPNTTVTAEVDMRAPNGNYTFTYRQQARTNADGEFTMTLPYSTTGYDQYGPENGYTNVSVRAMGPYNISTGGTLVEINGSAGVEEYRTTADVSEGRVNGDQSGPIEVTLERQTSELTFSDTDSEDAPTDASASGDSASASSSADDSASDDTASTDGSADVAVRSSRLDSTAADNGVARVGVS</sequence>
<keyword evidence="14" id="KW-0464">Manganese</keyword>
<reference evidence="22 23" key="1">
    <citation type="submission" date="2018-01" db="EMBL/GenBank/DDBJ databases">
        <title>Complete genome sequence of Salinigranum rubrum GX10T, an extremely halophilic archaeon isolated from a marine solar saltern.</title>
        <authorList>
            <person name="Han S."/>
        </authorList>
    </citation>
    <scope>NUCLEOTIDE SEQUENCE [LARGE SCALE GENOMIC DNA]</scope>
    <source>
        <strain evidence="22 23">GX10</strain>
    </source>
</reference>
<comment type="subcellular location">
    <subcellularLocation>
        <location evidence="3">Cell membrane</location>
        <topology evidence="3">Multi-pass membrane protein</topology>
    </subcellularLocation>
</comment>
<dbReference type="GO" id="GO:0005886">
    <property type="term" value="C:plasma membrane"/>
    <property type="evidence" value="ECO:0007669"/>
    <property type="project" value="UniProtKB-SubCell"/>
</dbReference>
<keyword evidence="10" id="KW-0479">Metal-binding</keyword>
<keyword evidence="13 18" id="KW-0472">Membrane</keyword>
<feature type="transmembrane region" description="Helical" evidence="18">
    <location>
        <begin position="548"/>
        <end position="569"/>
    </location>
</feature>
<feature type="region of interest" description="Disordered" evidence="17">
    <location>
        <begin position="1010"/>
        <end position="1081"/>
    </location>
</feature>
<evidence type="ECO:0000256" key="3">
    <source>
        <dbReference type="ARBA" id="ARBA00004651"/>
    </source>
</evidence>
<name>A0A2I8VIR4_9EURY</name>
<evidence type="ECO:0000256" key="7">
    <source>
        <dbReference type="ARBA" id="ARBA00022676"/>
    </source>
</evidence>
<feature type="transmembrane region" description="Helical" evidence="18">
    <location>
        <begin position="242"/>
        <end position="261"/>
    </location>
</feature>
<dbReference type="GO" id="GO:0046872">
    <property type="term" value="F:metal ion binding"/>
    <property type="evidence" value="ECO:0007669"/>
    <property type="project" value="UniProtKB-KW"/>
</dbReference>
<evidence type="ECO:0000256" key="8">
    <source>
        <dbReference type="ARBA" id="ARBA00022679"/>
    </source>
</evidence>
<feature type="transmembrane region" description="Helical" evidence="18">
    <location>
        <begin position="489"/>
        <end position="504"/>
    </location>
</feature>
<comment type="cofactor">
    <cofactor evidence="2">
        <name>Mg(2+)</name>
        <dbReference type="ChEBI" id="CHEBI:18420"/>
    </cofactor>
</comment>
<evidence type="ECO:0000256" key="5">
    <source>
        <dbReference type="ARBA" id="ARBA00010810"/>
    </source>
</evidence>
<dbReference type="Proteomes" id="UP000236584">
    <property type="component" value="Chromosome"/>
</dbReference>
<feature type="transmembrane region" description="Helical" evidence="18">
    <location>
        <begin position="299"/>
        <end position="319"/>
    </location>
</feature>
<keyword evidence="7" id="KW-0328">Glycosyltransferase</keyword>
<evidence type="ECO:0000256" key="18">
    <source>
        <dbReference type="SAM" id="Phobius"/>
    </source>
</evidence>
<dbReference type="GeneID" id="35592292"/>
<keyword evidence="9 18" id="KW-0812">Transmembrane</keyword>
<feature type="domain" description="Oligosaccharyl transferase STT3 N-terminal" evidence="19">
    <location>
        <begin position="37"/>
        <end position="353"/>
    </location>
</feature>
<evidence type="ECO:0000313" key="23">
    <source>
        <dbReference type="Proteomes" id="UP000236584"/>
    </source>
</evidence>
<feature type="domain" description="Archaeal glycosylation protein B peripheral" evidence="20">
    <location>
        <begin position="891"/>
        <end position="976"/>
    </location>
</feature>
<evidence type="ECO:0000256" key="1">
    <source>
        <dbReference type="ARBA" id="ARBA00001936"/>
    </source>
</evidence>
<evidence type="ECO:0000256" key="11">
    <source>
        <dbReference type="ARBA" id="ARBA00022842"/>
    </source>
</evidence>
<organism evidence="22 23">
    <name type="scientific">Salinigranum rubrum</name>
    <dbReference type="NCBI Taxonomy" id="755307"/>
    <lineage>
        <taxon>Archaea</taxon>
        <taxon>Methanobacteriati</taxon>
        <taxon>Methanobacteriota</taxon>
        <taxon>Stenosarchaea group</taxon>
        <taxon>Halobacteria</taxon>
        <taxon>Halobacteriales</taxon>
        <taxon>Haloferacaceae</taxon>
        <taxon>Salinigranum</taxon>
    </lineage>
</organism>
<evidence type="ECO:0000256" key="13">
    <source>
        <dbReference type="ARBA" id="ARBA00023136"/>
    </source>
</evidence>